<keyword evidence="5" id="KW-0378">Hydrolase</keyword>
<dbReference type="PANTHER" id="PTHR46017">
    <property type="entry name" value="ALPHA-MANNOSIDASE 2C1"/>
    <property type="match status" value="1"/>
</dbReference>
<dbReference type="PANTHER" id="PTHR46017:SF1">
    <property type="entry name" value="ALPHA-MANNOSIDASE 2C1"/>
    <property type="match status" value="1"/>
</dbReference>
<feature type="domain" description="Glycosyl hydrolases family 38 C-terminal" evidence="4">
    <location>
        <begin position="1084"/>
        <end position="1141"/>
    </location>
</feature>
<dbReference type="InterPro" id="IPR011013">
    <property type="entry name" value="Gal_mutarotase_sf_dom"/>
</dbReference>
<feature type="signal peptide" evidence="2">
    <location>
        <begin position="1"/>
        <end position="20"/>
    </location>
</feature>
<dbReference type="Gene3D" id="2.70.98.30">
    <property type="entry name" value="Golgi alpha-mannosidase II, domain 4"/>
    <property type="match status" value="1"/>
</dbReference>
<evidence type="ECO:0000256" key="2">
    <source>
        <dbReference type="SAM" id="SignalP"/>
    </source>
</evidence>
<comment type="caution">
    <text evidence="5">The sequence shown here is derived from an EMBL/GenBank/DDBJ whole genome shotgun (WGS) entry which is preliminary data.</text>
</comment>
<dbReference type="InterPro" id="IPR027291">
    <property type="entry name" value="Glyco_hydro_38_N_sf"/>
</dbReference>
<evidence type="ECO:0000259" key="3">
    <source>
        <dbReference type="Pfam" id="PF01074"/>
    </source>
</evidence>
<dbReference type="GO" id="GO:0030246">
    <property type="term" value="F:carbohydrate binding"/>
    <property type="evidence" value="ECO:0007669"/>
    <property type="project" value="InterPro"/>
</dbReference>
<dbReference type="Pfam" id="PF01074">
    <property type="entry name" value="Glyco_hydro_38N"/>
    <property type="match status" value="1"/>
</dbReference>
<evidence type="ECO:0000313" key="6">
    <source>
        <dbReference type="Proteomes" id="UP000823771"/>
    </source>
</evidence>
<protein>
    <submittedName>
        <fullName evidence="5">Glycosyl hydrolase family 38</fullName>
    </submittedName>
</protein>
<dbReference type="CDD" id="cd10791">
    <property type="entry name" value="GH38N_AMII_like_1"/>
    <property type="match status" value="1"/>
</dbReference>
<reference evidence="5" key="2">
    <citation type="journal article" date="2021" name="PeerJ">
        <title>Extensive microbial diversity within the chicken gut microbiome revealed by metagenomics and culture.</title>
        <authorList>
            <person name="Gilroy R."/>
            <person name="Ravi A."/>
            <person name="Getino M."/>
            <person name="Pursley I."/>
            <person name="Horton D.L."/>
            <person name="Alikhan N.F."/>
            <person name="Baker D."/>
            <person name="Gharbi K."/>
            <person name="Hall N."/>
            <person name="Watson M."/>
            <person name="Adriaenssens E.M."/>
            <person name="Foster-Nyarko E."/>
            <person name="Jarju S."/>
            <person name="Secka A."/>
            <person name="Antonio M."/>
            <person name="Oren A."/>
            <person name="Chaudhuri R.R."/>
            <person name="La Ragione R."/>
            <person name="Hildebrand F."/>
            <person name="Pallen M.J."/>
        </authorList>
    </citation>
    <scope>NUCLEOTIDE SEQUENCE</scope>
    <source>
        <strain evidence="5">2478</strain>
    </source>
</reference>
<dbReference type="InterPro" id="IPR041147">
    <property type="entry name" value="GH38_C"/>
</dbReference>
<dbReference type="GO" id="GO:0004559">
    <property type="term" value="F:alpha-mannosidase activity"/>
    <property type="evidence" value="ECO:0007669"/>
    <property type="project" value="InterPro"/>
</dbReference>
<keyword evidence="2" id="KW-0732">Signal</keyword>
<evidence type="ECO:0000256" key="1">
    <source>
        <dbReference type="SAM" id="MobiDB-lite"/>
    </source>
</evidence>
<dbReference type="AlphaFoldDB" id="A0A9D9NMH8"/>
<dbReference type="Gene3D" id="3.20.110.10">
    <property type="entry name" value="Glycoside hydrolase 38, N terminal domain"/>
    <property type="match status" value="1"/>
</dbReference>
<gene>
    <name evidence="5" type="ORF">IAB80_10115</name>
</gene>
<evidence type="ECO:0000313" key="5">
    <source>
        <dbReference type="EMBL" id="MBO8479224.1"/>
    </source>
</evidence>
<dbReference type="GO" id="GO:0006013">
    <property type="term" value="P:mannose metabolic process"/>
    <property type="evidence" value="ECO:0007669"/>
    <property type="project" value="InterPro"/>
</dbReference>
<organism evidence="5 6">
    <name type="scientific">Candidatus Cryptobacteroides excrementipullorum</name>
    <dbReference type="NCBI Taxonomy" id="2840761"/>
    <lineage>
        <taxon>Bacteria</taxon>
        <taxon>Pseudomonadati</taxon>
        <taxon>Bacteroidota</taxon>
        <taxon>Bacteroidia</taxon>
        <taxon>Bacteroidales</taxon>
        <taxon>Candidatus Cryptobacteroides</taxon>
    </lineage>
</organism>
<dbReference type="Gene3D" id="2.60.120.260">
    <property type="entry name" value="Galactose-binding domain-like"/>
    <property type="match status" value="1"/>
</dbReference>
<dbReference type="Pfam" id="PF17677">
    <property type="entry name" value="Glyco_hydro38C2"/>
    <property type="match status" value="1"/>
</dbReference>
<dbReference type="EMBL" id="JADILZ010000097">
    <property type="protein sequence ID" value="MBO8479224.1"/>
    <property type="molecule type" value="Genomic_DNA"/>
</dbReference>
<feature type="domain" description="Glycoside hydrolase family 38 N-terminal" evidence="3">
    <location>
        <begin position="329"/>
        <end position="623"/>
    </location>
</feature>
<feature type="compositionally biased region" description="Low complexity" evidence="1">
    <location>
        <begin position="37"/>
        <end position="48"/>
    </location>
</feature>
<sequence length="1164" mass="130051">MRKSVFLILLALFQGISAFAQKVDIYEQIPPGQVKASASSSISSSPASQVVDGKGMTGEGHVANNLGEGMWVSEVSSGTVQSPATSKGAVWFLCELGDGEPVRVDQMRIWNHNQNEHTRRGLNKVFIEYSSDGRTWTLLKDGEKDYHIIPESVGRNPEPADYVIDMPGKKLRYVCITAAGDGEGNHYDLNNPTVVREMTDMHQNPGYYGLAEIRFYVRKPVQLSCVDKVTDIAFEASQGYLKTEQGPSREFFVTFDAPLYAGAELSFRNGDRAWTASIAPSAEGVTRYDGLFPAGYMEEASTLEVSLDGKQGQVRKEFEVPGARKWVVCFFPHSHQDIGYTHRQDDVMRLQWRNLERAMDLADRTADYPDGARYRWNSETTWSVMGYLEEYAGTEKADRLIKAIQDGVINVDASLGSILTGISRQEELNHYFDDAHKIEEITGVECNTAMMSDVPGQVWGLATALAENGVDYFSPGPNYVPFYGKIGNDRAAAIHIKWGDRPFWWKSQSGDQKVLVWSAGRGYSWFHGWLAGRLSVCGLEPIWQYLTELETDEFPYRMCYLRYTVHGDNGPPDELMPDVIREWNEKYDSPEFRISTAKEFFTEFDKEYGDVLPSYGGDMTPTWEDGAASTARETAMNRESAARLAQTGILWSMLTPGEKYPYEAFDQAWKNVVLFSEHTWGAAGSGPEPDSQFTKDLWAKKKSYADLADAQSRDLEGRALAPVAGGGDYIHVINTNLWDRTDVVTVDTDLAGKVLTDASGAEVPVQRLSYGRWIFLAENVPALSSSVYKVTEAGKGRHDVHVWESMICGNAIDNGLLHVEIDTVRGTVSSLKVCGDGFEYAGGGLNDYLYTGRIASDPRGIDKVLEVQVLEDGPVAATLRVVSEAPGCKTLWRDITLYKGIGRVDIVNTIDKKDVRDFENVRFVFPFNFPHPEISMDLAMSEIHPEREQLAGVNKNYYCLQNGLSVGDLEHGICMTAVDAPFVEFGSPSGEDYRLNPHYGYGWWQTAQISPVVYSWVMTNTWRTNYKASQDGIAVFRYSLQPGNPHDLRLKQLGLDREQELVAVESGRADAVGQLFRLKGRNRIALSGITPSKDGSGYIVRLQNMGGEPANTSFEWGGLKGTGVHECDWRETPLREVDPDSFWMDPYEYKVLKVTVADREQNIR</sequence>
<accession>A0A9D9NMH8</accession>
<dbReference type="SUPFAM" id="SSF88713">
    <property type="entry name" value="Glycoside hydrolase/deacetylase"/>
    <property type="match status" value="1"/>
</dbReference>
<name>A0A9D9NMH8_9BACT</name>
<dbReference type="InterPro" id="IPR011330">
    <property type="entry name" value="Glyco_hydro/deAcase_b/a-brl"/>
</dbReference>
<reference evidence="5" key="1">
    <citation type="submission" date="2020-10" db="EMBL/GenBank/DDBJ databases">
        <authorList>
            <person name="Gilroy R."/>
        </authorList>
    </citation>
    <scope>NUCLEOTIDE SEQUENCE</scope>
    <source>
        <strain evidence="5">2478</strain>
    </source>
</reference>
<proteinExistence type="predicted"/>
<dbReference type="Proteomes" id="UP000823771">
    <property type="component" value="Unassembled WGS sequence"/>
</dbReference>
<dbReference type="InterPro" id="IPR000602">
    <property type="entry name" value="Glyco_hydro_38_N"/>
</dbReference>
<feature type="chain" id="PRO_5039460474" evidence="2">
    <location>
        <begin position="21"/>
        <end position="1164"/>
    </location>
</feature>
<feature type="region of interest" description="Disordered" evidence="1">
    <location>
        <begin position="37"/>
        <end position="59"/>
    </location>
</feature>
<evidence type="ECO:0000259" key="4">
    <source>
        <dbReference type="Pfam" id="PF17677"/>
    </source>
</evidence>
<dbReference type="SUPFAM" id="SSF74650">
    <property type="entry name" value="Galactose mutarotase-like"/>
    <property type="match status" value="1"/>
</dbReference>
<dbReference type="GO" id="GO:0009313">
    <property type="term" value="P:oligosaccharide catabolic process"/>
    <property type="evidence" value="ECO:0007669"/>
    <property type="project" value="TreeGrafter"/>
</dbReference>